<evidence type="ECO:0000313" key="2">
    <source>
        <dbReference type="EMBL" id="RHL54365.1"/>
    </source>
</evidence>
<name>A0A415LW05_BACT4</name>
<dbReference type="InterPro" id="IPR036866">
    <property type="entry name" value="RibonucZ/Hydroxyglut_hydro"/>
</dbReference>
<evidence type="ECO:0000313" key="3">
    <source>
        <dbReference type="Proteomes" id="UP000283616"/>
    </source>
</evidence>
<reference evidence="2 3" key="1">
    <citation type="submission" date="2018-08" db="EMBL/GenBank/DDBJ databases">
        <title>A genome reference for cultivated species of the human gut microbiota.</title>
        <authorList>
            <person name="Zou Y."/>
            <person name="Xue W."/>
            <person name="Luo G."/>
        </authorList>
    </citation>
    <scope>NUCLEOTIDE SEQUENCE [LARGE SCALE GENOMIC DNA]</scope>
    <source>
        <strain evidence="2 3">AF37-12</strain>
    </source>
</reference>
<evidence type="ECO:0000259" key="1">
    <source>
        <dbReference type="SMART" id="SM00849"/>
    </source>
</evidence>
<dbReference type="InterPro" id="IPR052926">
    <property type="entry name" value="Metallo-beta-lactamase_dom"/>
</dbReference>
<proteinExistence type="predicted"/>
<dbReference type="SMART" id="SM00849">
    <property type="entry name" value="Lactamase_B"/>
    <property type="match status" value="1"/>
</dbReference>
<dbReference type="PANTHER" id="PTHR13754:SF13">
    <property type="entry name" value="METALLO-BETA-LACTAMASE SUPERFAMILY PROTEIN (AFU_ORTHOLOGUE AFUA_3G07630)"/>
    <property type="match status" value="1"/>
</dbReference>
<dbReference type="RefSeq" id="WP_118417942.1">
    <property type="nucleotide sequence ID" value="NZ_JADMRY010000009.1"/>
</dbReference>
<dbReference type="PANTHER" id="PTHR13754">
    <property type="entry name" value="METALLO-BETA-LACTAMASE SUPERFAMILY PROTEIN"/>
    <property type="match status" value="1"/>
</dbReference>
<dbReference type="CDD" id="cd07713">
    <property type="entry name" value="DHPS-like_MBL-fold"/>
    <property type="match status" value="1"/>
</dbReference>
<keyword evidence="2" id="KW-0378">Hydrolase</keyword>
<dbReference type="Pfam" id="PF00753">
    <property type="entry name" value="Lactamase_B"/>
    <property type="match status" value="1"/>
</dbReference>
<sequence>MNYKITTLVENCVYGRKLQAEHGLSLYIETPENRLLFDAGASDLFIRNARLLHIDLQKVDYLVLSHGHSDHTGGLRYFMELNTKATIVCKREVFFPKFKDERENGMKHIHSIDLSRFYFIDGQTELVSGVFLLPAVDIINSEDTHFERFWVQKDDGCKIPDTFQDELVMVLVNSGGLVVLSACSHRGITNILRTVRTAFSKLPCNLLLGGFHIHNAEESKYQVIADYLHEYLPQEIGICHCTGVDKYASFYKDFGDRIFYNYTGKQIETSI</sequence>
<dbReference type="InterPro" id="IPR041712">
    <property type="entry name" value="DHPS-like_MBL-fold"/>
</dbReference>
<dbReference type="InterPro" id="IPR001279">
    <property type="entry name" value="Metallo-B-lactamas"/>
</dbReference>
<dbReference type="GO" id="GO:0016740">
    <property type="term" value="F:transferase activity"/>
    <property type="evidence" value="ECO:0007669"/>
    <property type="project" value="TreeGrafter"/>
</dbReference>
<dbReference type="Proteomes" id="UP000283616">
    <property type="component" value="Unassembled WGS sequence"/>
</dbReference>
<gene>
    <name evidence="2" type="ORF">DW011_20820</name>
</gene>
<comment type="caution">
    <text evidence="2">The sequence shown here is derived from an EMBL/GenBank/DDBJ whole genome shotgun (WGS) entry which is preliminary data.</text>
</comment>
<dbReference type="SUPFAM" id="SSF56281">
    <property type="entry name" value="Metallo-hydrolase/oxidoreductase"/>
    <property type="match status" value="1"/>
</dbReference>
<organism evidence="2 3">
    <name type="scientific">Bacteroides thetaiotaomicron</name>
    <dbReference type="NCBI Taxonomy" id="818"/>
    <lineage>
        <taxon>Bacteria</taxon>
        <taxon>Pseudomonadati</taxon>
        <taxon>Bacteroidota</taxon>
        <taxon>Bacteroidia</taxon>
        <taxon>Bacteroidales</taxon>
        <taxon>Bacteroidaceae</taxon>
        <taxon>Bacteroides</taxon>
    </lineage>
</organism>
<dbReference type="EMBL" id="QROV01000029">
    <property type="protein sequence ID" value="RHL54365.1"/>
    <property type="molecule type" value="Genomic_DNA"/>
</dbReference>
<dbReference type="AlphaFoldDB" id="A0A415LW05"/>
<dbReference type="Gene3D" id="3.60.15.10">
    <property type="entry name" value="Ribonuclease Z/Hydroxyacylglutathione hydrolase-like"/>
    <property type="match status" value="1"/>
</dbReference>
<protein>
    <submittedName>
        <fullName evidence="2">MBL fold metallo-hydrolase</fullName>
    </submittedName>
</protein>
<accession>A0A415LW05</accession>
<dbReference type="GO" id="GO:0016787">
    <property type="term" value="F:hydrolase activity"/>
    <property type="evidence" value="ECO:0007669"/>
    <property type="project" value="UniProtKB-KW"/>
</dbReference>
<feature type="domain" description="Metallo-beta-lactamase" evidence="1">
    <location>
        <begin position="22"/>
        <end position="185"/>
    </location>
</feature>